<dbReference type="EMBL" id="BAABAB010000006">
    <property type="protein sequence ID" value="GAA3609601.1"/>
    <property type="molecule type" value="Genomic_DNA"/>
</dbReference>
<keyword evidence="1" id="KW-0472">Membrane</keyword>
<dbReference type="RefSeq" id="WP_344801901.1">
    <property type="nucleotide sequence ID" value="NZ_BAABAB010000006.1"/>
</dbReference>
<proteinExistence type="predicted"/>
<keyword evidence="1" id="KW-1133">Transmembrane helix</keyword>
<gene>
    <name evidence="2" type="ORF">GCM10022236_09070</name>
</gene>
<comment type="caution">
    <text evidence="2">The sequence shown here is derived from an EMBL/GenBank/DDBJ whole genome shotgun (WGS) entry which is preliminary data.</text>
</comment>
<evidence type="ECO:0008006" key="4">
    <source>
        <dbReference type="Google" id="ProtNLM"/>
    </source>
</evidence>
<feature type="transmembrane region" description="Helical" evidence="1">
    <location>
        <begin position="155"/>
        <end position="173"/>
    </location>
</feature>
<feature type="transmembrane region" description="Helical" evidence="1">
    <location>
        <begin position="115"/>
        <end position="134"/>
    </location>
</feature>
<protein>
    <recommendedName>
        <fullName evidence="4">Signal transduction histidine kinase</fullName>
    </recommendedName>
</protein>
<sequence>MAGTDPPWRVQTGRLAFLVASRRAAETIRPALTVRIIALTVVLTMLVQLEDVVSIVSSLPAVAVCMLRARSAPPAGTISRRRRWILVSWLDLLSALLVVAVAAWCTVALTAPSRFLALCAATVLLTVVSARLALDPRWYRPDPRPGRVARMLRALASPLGLIACLALALPAPWEPGERTIVVIVCLLPMATVALTRDQQLTVQNVVEMIQTEAQDGRQSVLDELHGGLSANLRLLEQASHELRDSCPRLYELAVGANSRLRETLTLADPLLESAARPQTLSALVRTLAMAVGARGELTVDVDRLSDADRDLLRLVLNDTVGVVLSDGASRVGATVRLVAGSLVVSVVGGSSRGPDRIARLGQLRRRIDEAGGSVAEEPAGPTDVRRAVVVRWPASAGTA</sequence>
<reference evidence="3" key="1">
    <citation type="journal article" date="2019" name="Int. J. Syst. Evol. Microbiol.">
        <title>The Global Catalogue of Microorganisms (GCM) 10K type strain sequencing project: providing services to taxonomists for standard genome sequencing and annotation.</title>
        <authorList>
            <consortium name="The Broad Institute Genomics Platform"/>
            <consortium name="The Broad Institute Genome Sequencing Center for Infectious Disease"/>
            <person name="Wu L."/>
            <person name="Ma J."/>
        </authorList>
    </citation>
    <scope>NUCLEOTIDE SEQUENCE [LARGE SCALE GENOMIC DNA]</scope>
    <source>
        <strain evidence="3">JCM 16929</strain>
    </source>
</reference>
<feature type="transmembrane region" description="Helical" evidence="1">
    <location>
        <begin position="84"/>
        <end position="109"/>
    </location>
</feature>
<keyword evidence="3" id="KW-1185">Reference proteome</keyword>
<keyword evidence="1" id="KW-0812">Transmembrane</keyword>
<evidence type="ECO:0000313" key="2">
    <source>
        <dbReference type="EMBL" id="GAA3609601.1"/>
    </source>
</evidence>
<accession>A0ABP6ZH35</accession>
<name>A0ABP6ZH35_9ACTN</name>
<evidence type="ECO:0000256" key="1">
    <source>
        <dbReference type="SAM" id="Phobius"/>
    </source>
</evidence>
<dbReference type="Proteomes" id="UP001501490">
    <property type="component" value="Unassembled WGS sequence"/>
</dbReference>
<evidence type="ECO:0000313" key="3">
    <source>
        <dbReference type="Proteomes" id="UP001501490"/>
    </source>
</evidence>
<organism evidence="2 3">
    <name type="scientific">Microlunatus ginsengisoli</name>
    <dbReference type="NCBI Taxonomy" id="363863"/>
    <lineage>
        <taxon>Bacteria</taxon>
        <taxon>Bacillati</taxon>
        <taxon>Actinomycetota</taxon>
        <taxon>Actinomycetes</taxon>
        <taxon>Propionibacteriales</taxon>
        <taxon>Propionibacteriaceae</taxon>
        <taxon>Microlunatus</taxon>
    </lineage>
</organism>